<gene>
    <name evidence="3" type="ORF">EBB54_24855</name>
</gene>
<dbReference type="Pfam" id="PF19909">
    <property type="entry name" value="DUF6382"/>
    <property type="match status" value="1"/>
</dbReference>
<feature type="compositionally biased region" description="Basic and acidic residues" evidence="1">
    <location>
        <begin position="183"/>
        <end position="196"/>
    </location>
</feature>
<dbReference type="RefSeq" id="WP_125129357.1">
    <property type="nucleotide sequence ID" value="NZ_RHJS01000002.1"/>
</dbReference>
<evidence type="ECO:0000256" key="1">
    <source>
        <dbReference type="SAM" id="MobiDB-lite"/>
    </source>
</evidence>
<feature type="compositionally biased region" description="Basic and acidic residues" evidence="1">
    <location>
        <begin position="208"/>
        <end position="218"/>
    </location>
</feature>
<keyword evidence="4" id="KW-1185">Reference proteome</keyword>
<dbReference type="PROSITE" id="PS50006">
    <property type="entry name" value="FHA_DOMAIN"/>
    <property type="match status" value="1"/>
</dbReference>
<dbReference type="AlphaFoldDB" id="A0A3R8JST5"/>
<name>A0A3R8JST5_9FIRM</name>
<dbReference type="SUPFAM" id="SSF49879">
    <property type="entry name" value="SMAD/FHA domain"/>
    <property type="match status" value="1"/>
</dbReference>
<dbReference type="SMART" id="SM00240">
    <property type="entry name" value="FHA"/>
    <property type="match status" value="1"/>
</dbReference>
<dbReference type="Pfam" id="PF00498">
    <property type="entry name" value="FHA"/>
    <property type="match status" value="1"/>
</dbReference>
<organism evidence="3 4">
    <name type="scientific">Schaedlerella arabinosiphila</name>
    <dbReference type="NCBI Taxonomy" id="2044587"/>
    <lineage>
        <taxon>Bacteria</taxon>
        <taxon>Bacillati</taxon>
        <taxon>Bacillota</taxon>
        <taxon>Clostridia</taxon>
        <taxon>Lachnospirales</taxon>
        <taxon>Lachnospiraceae</taxon>
        <taxon>Schaedlerella</taxon>
    </lineage>
</organism>
<dbReference type="InterPro" id="IPR045962">
    <property type="entry name" value="DUF6382"/>
</dbReference>
<evidence type="ECO:0000259" key="2">
    <source>
        <dbReference type="PROSITE" id="PS50006"/>
    </source>
</evidence>
<accession>A0A3R8JST5</accession>
<evidence type="ECO:0000313" key="3">
    <source>
        <dbReference type="EMBL" id="RRK34201.1"/>
    </source>
</evidence>
<dbReference type="Proteomes" id="UP000274920">
    <property type="component" value="Unassembled WGS sequence"/>
</dbReference>
<feature type="region of interest" description="Disordered" evidence="1">
    <location>
        <begin position="268"/>
        <end position="319"/>
    </location>
</feature>
<sequence length="468" mass="53856">MTAFTYEEQGDRRYLVYEKKPEDTLDTLTLEMISNNQIEGLAPANHIQMDDHFYMKYDITGCKSLREYMQGTINRQQLLHIMESIVDTAMEAEDYMLRFSSFVLDTDYMYMDGAGRKVFCIVLPVVREEAPLELFLKELLMGAQYNQAEDCSYVAALINFFSSPGSFSVHGLKGQIAGLKKEKTSRKKIEEQKRVLPEPPASPKRRGHSDAPNDPEKQNCLDILFSDEEEKTLREKIGQFFKRDRSEKDEYEEEEIEDRKEKRGFFGKRSEKKKKDQVKEQSGDSILGGIAIPGMEVPVRPQKERRPEDQEQQPHFEKYEKREIPIPAQKIPLKQLETGGSDFGETVYLQEEDDDETAFLGQEKGGGPEFSLYRFSTKETFRITGDVSRIGRSPSIAEISITGNKCIGRIHAILYVRGQDVFIEDNHSKNHTYVDGIRLDPEDPPVLLNQGSKIRLGDEELEFIIEER</sequence>
<protein>
    <submittedName>
        <fullName evidence="3">FHA domain-containing protein</fullName>
    </submittedName>
</protein>
<proteinExistence type="predicted"/>
<comment type="caution">
    <text evidence="3">The sequence shown here is derived from an EMBL/GenBank/DDBJ whole genome shotgun (WGS) entry which is preliminary data.</text>
</comment>
<feature type="region of interest" description="Disordered" evidence="1">
    <location>
        <begin position="183"/>
        <end position="218"/>
    </location>
</feature>
<dbReference type="InterPro" id="IPR000253">
    <property type="entry name" value="FHA_dom"/>
</dbReference>
<dbReference type="InterPro" id="IPR008984">
    <property type="entry name" value="SMAD_FHA_dom_sf"/>
</dbReference>
<dbReference type="Gene3D" id="2.60.200.20">
    <property type="match status" value="1"/>
</dbReference>
<reference evidence="3" key="1">
    <citation type="submission" date="2018-10" db="EMBL/GenBank/DDBJ databases">
        <title>Schaedlerella arabinophila gen. nov. sp. nov., isolated from the mouse intestinal tract and comparative analysis with the genome of the closely related altered Schaedler flora strain ASF502.</title>
        <authorList>
            <person name="Miyake S."/>
            <person name="Soh M."/>
            <person name="Seedorf H."/>
        </authorList>
    </citation>
    <scope>NUCLEOTIDE SEQUENCE [LARGE SCALE GENOMIC DNA]</scope>
    <source>
        <strain evidence="3">DSM 106076</strain>
    </source>
</reference>
<dbReference type="CDD" id="cd00060">
    <property type="entry name" value="FHA"/>
    <property type="match status" value="1"/>
</dbReference>
<feature type="compositionally biased region" description="Basic and acidic residues" evidence="1">
    <location>
        <begin position="301"/>
        <end position="319"/>
    </location>
</feature>
<evidence type="ECO:0000313" key="4">
    <source>
        <dbReference type="Proteomes" id="UP000274920"/>
    </source>
</evidence>
<dbReference type="EMBL" id="RHJS01000002">
    <property type="protein sequence ID" value="RRK34201.1"/>
    <property type="molecule type" value="Genomic_DNA"/>
</dbReference>
<feature type="domain" description="FHA" evidence="2">
    <location>
        <begin position="388"/>
        <end position="439"/>
    </location>
</feature>
<feature type="compositionally biased region" description="Basic and acidic residues" evidence="1">
    <location>
        <begin position="273"/>
        <end position="282"/>
    </location>
</feature>